<name>A0A511ATU0_9LACT</name>
<dbReference type="InterPro" id="IPR003812">
    <property type="entry name" value="Fido"/>
</dbReference>
<protein>
    <recommendedName>
        <fullName evidence="4">Fido domain-containing protein</fullName>
    </recommendedName>
</protein>
<evidence type="ECO:0000256" key="1">
    <source>
        <dbReference type="PIRSR" id="PIRSR640198-1"/>
    </source>
</evidence>
<feature type="active site" evidence="1">
    <location>
        <position position="162"/>
    </location>
</feature>
<evidence type="ECO:0000259" key="4">
    <source>
        <dbReference type="PROSITE" id="PS51459"/>
    </source>
</evidence>
<evidence type="ECO:0000313" key="5">
    <source>
        <dbReference type="EMBL" id="GEK90743.1"/>
    </source>
</evidence>
<dbReference type="PROSITE" id="PS51459">
    <property type="entry name" value="FIDO"/>
    <property type="match status" value="1"/>
</dbReference>
<evidence type="ECO:0000256" key="3">
    <source>
        <dbReference type="PIRSR" id="PIRSR640198-3"/>
    </source>
</evidence>
<evidence type="ECO:0000256" key="2">
    <source>
        <dbReference type="PIRSR" id="PIRSR640198-2"/>
    </source>
</evidence>
<dbReference type="Proteomes" id="UP000321662">
    <property type="component" value="Unassembled WGS sequence"/>
</dbReference>
<dbReference type="PANTHER" id="PTHR13504:SF38">
    <property type="entry name" value="FIDO DOMAIN-CONTAINING PROTEIN"/>
    <property type="match status" value="1"/>
</dbReference>
<feature type="binding site" evidence="2">
    <location>
        <begin position="166"/>
        <end position="173"/>
    </location>
    <ligand>
        <name>ATP</name>
        <dbReference type="ChEBI" id="CHEBI:30616"/>
    </ligand>
</feature>
<reference evidence="5 6" key="1">
    <citation type="submission" date="2019-07" db="EMBL/GenBank/DDBJ databases">
        <title>Whole genome shotgun sequence of Alkalibacterium kapii NBRC 103247.</title>
        <authorList>
            <person name="Hosoyama A."/>
            <person name="Uohara A."/>
            <person name="Ohji S."/>
            <person name="Ichikawa N."/>
        </authorList>
    </citation>
    <scope>NUCLEOTIDE SEQUENCE [LARGE SCALE GENOMIC DNA]</scope>
    <source>
        <strain evidence="5 6">NBRC 103247</strain>
    </source>
</reference>
<dbReference type="GO" id="GO:0005524">
    <property type="term" value="F:ATP binding"/>
    <property type="evidence" value="ECO:0007669"/>
    <property type="project" value="UniProtKB-KW"/>
</dbReference>
<dbReference type="RefSeq" id="WP_146923220.1">
    <property type="nucleotide sequence ID" value="NZ_BJUY01000003.1"/>
</dbReference>
<keyword evidence="2" id="KW-0067">ATP-binding</keyword>
<comment type="caution">
    <text evidence="5">The sequence shown here is derived from an EMBL/GenBank/DDBJ whole genome shotgun (WGS) entry which is preliminary data.</text>
</comment>
<evidence type="ECO:0000313" key="6">
    <source>
        <dbReference type="Proteomes" id="UP000321662"/>
    </source>
</evidence>
<organism evidence="5 6">
    <name type="scientific">Alkalibacterium kapii</name>
    <dbReference type="NCBI Taxonomy" id="426704"/>
    <lineage>
        <taxon>Bacteria</taxon>
        <taxon>Bacillati</taxon>
        <taxon>Bacillota</taxon>
        <taxon>Bacilli</taxon>
        <taxon>Lactobacillales</taxon>
        <taxon>Carnobacteriaceae</taxon>
        <taxon>Alkalibacterium</taxon>
    </lineage>
</organism>
<dbReference type="EMBL" id="BJUY01000003">
    <property type="protein sequence ID" value="GEK90743.1"/>
    <property type="molecule type" value="Genomic_DNA"/>
</dbReference>
<sequence>MDTPINTLSKDYLDDILVRLAHHSAAIEGNTISLPATVSIILNGTLPIDGKATVREFYEIENHKRAFENILSYLLNDDPLKTDIVKEIHSDLTDRLQYDRGQFKENENTILGAEFQTASPAETPMLMTQLIDNLAYRLSVAESEESKLRAILETHIQFERIHPFSDGNGRTGRMVMNYSLLQEGFPPLIIEKEHRATYIELLATQDLNGFTTFAKEIIKKEKKRMQAFKNKELKQINFEGDSSL</sequence>
<keyword evidence="2" id="KW-0547">Nucleotide-binding</keyword>
<feature type="domain" description="Fido" evidence="4">
    <location>
        <begin position="80"/>
        <end position="219"/>
    </location>
</feature>
<gene>
    <name evidence="5" type="ORF">AKA01nite_03650</name>
</gene>
<dbReference type="OrthoDB" id="9813719at2"/>
<dbReference type="PANTHER" id="PTHR13504">
    <property type="entry name" value="FIDO DOMAIN-CONTAINING PROTEIN DDB_G0283145"/>
    <property type="match status" value="1"/>
</dbReference>
<feature type="site" description="Important for autoinhibition of adenylyltransferase activity" evidence="3">
    <location>
        <position position="28"/>
    </location>
</feature>
<dbReference type="AlphaFoldDB" id="A0A511ATU0"/>
<dbReference type="SUPFAM" id="SSF140931">
    <property type="entry name" value="Fic-like"/>
    <property type="match status" value="1"/>
</dbReference>
<dbReference type="Pfam" id="PF02661">
    <property type="entry name" value="Fic"/>
    <property type="match status" value="1"/>
</dbReference>
<dbReference type="InterPro" id="IPR040198">
    <property type="entry name" value="Fido_containing"/>
</dbReference>
<keyword evidence="6" id="KW-1185">Reference proteome</keyword>
<proteinExistence type="predicted"/>
<accession>A0A511ATU0</accession>
<dbReference type="Gene3D" id="1.10.3290.10">
    <property type="entry name" value="Fido-like domain"/>
    <property type="match status" value="1"/>
</dbReference>
<dbReference type="InterPro" id="IPR036597">
    <property type="entry name" value="Fido-like_dom_sf"/>
</dbReference>